<dbReference type="InterPro" id="IPR001482">
    <property type="entry name" value="T2SS/T4SS_dom"/>
</dbReference>
<evidence type="ECO:0000313" key="4">
    <source>
        <dbReference type="Proteomes" id="UP000180098"/>
    </source>
</evidence>
<dbReference type="EMBL" id="MLQQ01000044">
    <property type="protein sequence ID" value="OIJ09458.1"/>
    <property type="molecule type" value="Genomic_DNA"/>
</dbReference>
<dbReference type="PANTHER" id="PTHR30486:SF6">
    <property type="entry name" value="TYPE IV PILUS RETRACTATION ATPASE PILT"/>
    <property type="match status" value="1"/>
</dbReference>
<organism evidence="3 4">
    <name type="scientific">Anaerobacillus arseniciselenatis</name>
    <dbReference type="NCBI Taxonomy" id="85682"/>
    <lineage>
        <taxon>Bacteria</taxon>
        <taxon>Bacillati</taxon>
        <taxon>Bacillota</taxon>
        <taxon>Bacilli</taxon>
        <taxon>Bacillales</taxon>
        <taxon>Bacillaceae</taxon>
        <taxon>Anaerobacillus</taxon>
    </lineage>
</organism>
<evidence type="ECO:0000259" key="2">
    <source>
        <dbReference type="Pfam" id="PF00437"/>
    </source>
</evidence>
<dbReference type="InterPro" id="IPR050921">
    <property type="entry name" value="T4SS_GSP_E_ATPase"/>
</dbReference>
<reference evidence="3 4" key="1">
    <citation type="submission" date="2016-10" db="EMBL/GenBank/DDBJ databases">
        <title>Draft genome sequences of four alkaliphilic bacteria belonging to the Anaerobacillus genus.</title>
        <authorList>
            <person name="Bassil N.M."/>
            <person name="Lloyd J.R."/>
        </authorList>
    </citation>
    <scope>NUCLEOTIDE SEQUENCE [LARGE SCALE GENOMIC DNA]</scope>
    <source>
        <strain evidence="3 4">DSM 15340</strain>
    </source>
</reference>
<accession>A0A1S2LAD9</accession>
<dbReference type="PANTHER" id="PTHR30486">
    <property type="entry name" value="TWITCHING MOTILITY PROTEIN PILT"/>
    <property type="match status" value="1"/>
</dbReference>
<dbReference type="SUPFAM" id="SSF52540">
    <property type="entry name" value="P-loop containing nucleoside triphosphate hydrolases"/>
    <property type="match status" value="1"/>
</dbReference>
<dbReference type="AlphaFoldDB" id="A0A1S2LAD9"/>
<dbReference type="Pfam" id="PF00437">
    <property type="entry name" value="T2SSE"/>
    <property type="match status" value="1"/>
</dbReference>
<proteinExistence type="inferred from homology"/>
<evidence type="ECO:0000256" key="1">
    <source>
        <dbReference type="ARBA" id="ARBA00006611"/>
    </source>
</evidence>
<evidence type="ECO:0000313" key="3">
    <source>
        <dbReference type="EMBL" id="OIJ09458.1"/>
    </source>
</evidence>
<name>A0A1S2LAD9_9BACI</name>
<dbReference type="Proteomes" id="UP000180098">
    <property type="component" value="Unassembled WGS sequence"/>
</dbReference>
<dbReference type="Gene3D" id="3.40.50.300">
    <property type="entry name" value="P-loop containing nucleotide triphosphate hydrolases"/>
    <property type="match status" value="1"/>
</dbReference>
<comment type="caution">
    <text evidence="3">The sequence shown here is derived from an EMBL/GenBank/DDBJ whole genome shotgun (WGS) entry which is preliminary data.</text>
</comment>
<dbReference type="Gene3D" id="3.30.450.380">
    <property type="match status" value="1"/>
</dbReference>
<protein>
    <recommendedName>
        <fullName evidence="2">Bacterial type II secretion system protein E domain-containing protein</fullName>
    </recommendedName>
</protein>
<keyword evidence="4" id="KW-1185">Reference proteome</keyword>
<dbReference type="InterPro" id="IPR027417">
    <property type="entry name" value="P-loop_NTPase"/>
</dbReference>
<dbReference type="OrthoDB" id="1776707at2"/>
<gene>
    <name evidence="3" type="ORF">BKP35_16520</name>
</gene>
<sequence length="485" mass="56333">MENTLSKYKSPKQRNKLDVVEHLNSLKEQKHSTYNSFYETCELTKEYIHEKYKDSVERDKHRNDFVPIYHEAMIGKPNAVNIIKKDIQDYLSKNGYSQIQFPSYYPTLVDAIYEVTFGWGPLAVFKYRPEAEGIKAIGVDIKLKTTSGYERLDFTFRNLQEVEEICHRLSNIDKYNKLNRFNSPELETRTNEGYRVSIMIPDRKVGEPSITFRRQIVKKPSFEQQAELGTIPKEAIEIFEILALLEMNSTIAGPPQSGKSTMLMTFLKQFAYSGLGTLYCEKNPEFIVRDIFPRSDVDHVLADGEEFEKIVSASLLRQDITNVLIGEIREYEAGLYRRASLQGIKKVSGTLHDSDPLDIPEILTSLYMLYNSISLDFNNVYRIFARNVHFSVSMSEISPGQRRVTSVQFYDFDSKTSELKMYKIMNYDEELNSWGFCSFIPERLKRIAKQTTPKEMQILQNKLSLLEKKYPMVKQEKVTIGHCVR</sequence>
<comment type="similarity">
    <text evidence="1">Belongs to the GSP E family.</text>
</comment>
<feature type="domain" description="Bacterial type II secretion system protein E" evidence="2">
    <location>
        <begin position="206"/>
        <end position="374"/>
    </location>
</feature>
<dbReference type="GO" id="GO:0016887">
    <property type="term" value="F:ATP hydrolysis activity"/>
    <property type="evidence" value="ECO:0007669"/>
    <property type="project" value="InterPro"/>
</dbReference>
<dbReference type="RefSeq" id="WP_071314483.1">
    <property type="nucleotide sequence ID" value="NZ_MLQQ01000044.1"/>
</dbReference>